<feature type="transmembrane region" description="Helical" evidence="1">
    <location>
        <begin position="36"/>
        <end position="63"/>
    </location>
</feature>
<dbReference type="EMBL" id="JANLCJ010000005">
    <property type="protein sequence ID" value="MCS5735047.1"/>
    <property type="molecule type" value="Genomic_DNA"/>
</dbReference>
<sequence length="179" mass="18667">MRTDPPEGDDLTTMLVAVKGRVLKQASATRQKRRRFGLAGLLLGGAAILVIGGAGAAVATGYVTGVFHTIPHSTNRPSDPPLPADYDQSTNNQLQPGEASLGQLWALANSEFDGTASGGSNLGAGLTDFAAAITARCYPLLDETEVAELEQLQAAYKAGGDDVADQARAYFVRATELCM</sequence>
<accession>A0ABT2H533</accession>
<comment type="caution">
    <text evidence="2">The sequence shown here is derived from an EMBL/GenBank/DDBJ whole genome shotgun (WGS) entry which is preliminary data.</text>
</comment>
<evidence type="ECO:0000256" key="1">
    <source>
        <dbReference type="SAM" id="Phobius"/>
    </source>
</evidence>
<keyword evidence="1" id="KW-0812">Transmembrane</keyword>
<name>A0ABT2H533_9MICO</name>
<keyword evidence="1" id="KW-1133">Transmembrane helix</keyword>
<proteinExistence type="predicted"/>
<dbReference type="Proteomes" id="UP001165586">
    <property type="component" value="Unassembled WGS sequence"/>
</dbReference>
<gene>
    <name evidence="2" type="ORF">N1032_14975</name>
</gene>
<evidence type="ECO:0000313" key="3">
    <source>
        <dbReference type="Proteomes" id="UP001165586"/>
    </source>
</evidence>
<keyword evidence="3" id="KW-1185">Reference proteome</keyword>
<dbReference type="RefSeq" id="WP_259539955.1">
    <property type="nucleotide sequence ID" value="NZ_JANLCJ010000005.1"/>
</dbReference>
<evidence type="ECO:0000313" key="2">
    <source>
        <dbReference type="EMBL" id="MCS5735047.1"/>
    </source>
</evidence>
<organism evidence="2 3">
    <name type="scientific">Herbiconiux daphne</name>
    <dbReference type="NCBI Taxonomy" id="2970914"/>
    <lineage>
        <taxon>Bacteria</taxon>
        <taxon>Bacillati</taxon>
        <taxon>Actinomycetota</taxon>
        <taxon>Actinomycetes</taxon>
        <taxon>Micrococcales</taxon>
        <taxon>Microbacteriaceae</taxon>
        <taxon>Herbiconiux</taxon>
    </lineage>
</organism>
<protein>
    <recommendedName>
        <fullName evidence="4">DUF732 domain-containing protein</fullName>
    </recommendedName>
</protein>
<evidence type="ECO:0008006" key="4">
    <source>
        <dbReference type="Google" id="ProtNLM"/>
    </source>
</evidence>
<reference evidence="2" key="1">
    <citation type="submission" date="2022-08" db="EMBL/GenBank/DDBJ databases">
        <authorList>
            <person name="Deng Y."/>
            <person name="Han X.-F."/>
            <person name="Zhang Y.-Q."/>
        </authorList>
    </citation>
    <scope>NUCLEOTIDE SEQUENCE</scope>
    <source>
        <strain evidence="2">CPCC 203386</strain>
    </source>
</reference>
<keyword evidence="1" id="KW-0472">Membrane</keyword>